<keyword evidence="2" id="KW-1185">Reference proteome</keyword>
<dbReference type="EMBL" id="JBEPMM010000003">
    <property type="protein sequence ID" value="MET3692056.1"/>
    <property type="molecule type" value="Genomic_DNA"/>
</dbReference>
<proteinExistence type="predicted"/>
<organism evidence="1 2">
    <name type="scientific">Methylobacterium goesingense</name>
    <dbReference type="NCBI Taxonomy" id="243690"/>
    <lineage>
        <taxon>Bacteria</taxon>
        <taxon>Pseudomonadati</taxon>
        <taxon>Pseudomonadota</taxon>
        <taxon>Alphaproteobacteria</taxon>
        <taxon>Hyphomicrobiales</taxon>
        <taxon>Methylobacteriaceae</taxon>
        <taxon>Methylobacterium</taxon>
    </lineage>
</organism>
<accession>A0ABV2L5I4</accession>
<comment type="caution">
    <text evidence="1">The sequence shown here is derived from an EMBL/GenBank/DDBJ whole genome shotgun (WGS) entry which is preliminary data.</text>
</comment>
<sequence length="82" mass="8588">MSNVVPFLRRPAAPAVVVTDVVAVADDLFALLEQLEAVSARAAAMGRPAREVERTVQNLLDAVTAVERALDCIGEGDEAGQA</sequence>
<dbReference type="Proteomes" id="UP001549145">
    <property type="component" value="Unassembled WGS sequence"/>
</dbReference>
<evidence type="ECO:0000313" key="1">
    <source>
        <dbReference type="EMBL" id="MET3692056.1"/>
    </source>
</evidence>
<evidence type="ECO:0000313" key="2">
    <source>
        <dbReference type="Proteomes" id="UP001549145"/>
    </source>
</evidence>
<protein>
    <submittedName>
        <fullName evidence="1">Uncharacterized protein</fullName>
    </submittedName>
</protein>
<name>A0ABV2L5I4_9HYPH</name>
<dbReference type="RefSeq" id="WP_238279525.1">
    <property type="nucleotide sequence ID" value="NZ_BPQL01000060.1"/>
</dbReference>
<gene>
    <name evidence="1" type="ORF">ABID43_001587</name>
</gene>
<reference evidence="1 2" key="1">
    <citation type="submission" date="2024-06" db="EMBL/GenBank/DDBJ databases">
        <title>Genomic Encyclopedia of Type Strains, Phase IV (KMG-IV): sequencing the most valuable type-strain genomes for metagenomic binning, comparative biology and taxonomic classification.</title>
        <authorList>
            <person name="Goeker M."/>
        </authorList>
    </citation>
    <scope>NUCLEOTIDE SEQUENCE [LARGE SCALE GENOMIC DNA]</scope>
    <source>
        <strain evidence="1 2">DSM 21331</strain>
    </source>
</reference>